<dbReference type="EMBL" id="KL596621">
    <property type="protein sequence ID" value="KER33852.1"/>
    <property type="molecule type" value="Genomic_DNA"/>
</dbReference>
<sequence length="292" mass="33546">MKKHSRKQNKAQDGRPAATVASLRIKIRCPKDFGLPYGKHYSPSLHGECADKRFETISSLVGLPEPTAITSGHRRQFDCKRFITNRGDIISALLWSVVVRSGSTTTNPPLRTTTLHNNALMMSPRLVMKRLQSNCPAQRTSQRPPYLRKPIIEMNLCPGARHKRKNKENCKKSFIRSTISVPNCHAIGMKHEDWDTAKFPKPTQGKSRDRGRVRTTDFPVSKFELWPLSCLVSRQTENKTNKHWLITPNINLQSTHYESYVRPRNVVYTSYQLQTYNQKDGQDTNSFVRKLK</sequence>
<keyword evidence="2" id="KW-1185">Reference proteome</keyword>
<dbReference type="Proteomes" id="UP000054324">
    <property type="component" value="Unassembled WGS sequence"/>
</dbReference>
<name>A0A075A686_OPIVI</name>
<evidence type="ECO:0000313" key="2">
    <source>
        <dbReference type="Proteomes" id="UP000054324"/>
    </source>
</evidence>
<dbReference type="AlphaFoldDB" id="A0A075A686"/>
<protein>
    <submittedName>
        <fullName evidence="1">Uncharacterized protein</fullName>
    </submittedName>
</protein>
<dbReference type="CTD" id="20314487"/>
<accession>A0A075A686</accession>
<dbReference type="GeneID" id="20314487"/>
<evidence type="ECO:0000313" key="1">
    <source>
        <dbReference type="EMBL" id="KER33852.1"/>
    </source>
</evidence>
<reference evidence="1 2" key="1">
    <citation type="submission" date="2013-11" db="EMBL/GenBank/DDBJ databases">
        <title>Opisthorchis viverrini - life in the bile duct.</title>
        <authorList>
            <person name="Young N.D."/>
            <person name="Nagarajan N."/>
            <person name="Lin S.J."/>
            <person name="Korhonen P.K."/>
            <person name="Jex A.R."/>
            <person name="Hall R.S."/>
            <person name="Safavi-Hemami H."/>
            <person name="Kaewkong W."/>
            <person name="Bertrand D."/>
            <person name="Gao S."/>
            <person name="Seet Q."/>
            <person name="Wongkham S."/>
            <person name="Teh B.T."/>
            <person name="Wongkham C."/>
            <person name="Intapan P.M."/>
            <person name="Maleewong W."/>
            <person name="Yang X."/>
            <person name="Hu M."/>
            <person name="Wang Z."/>
            <person name="Hofmann A."/>
            <person name="Sternberg P.W."/>
            <person name="Tan P."/>
            <person name="Wang J."/>
            <person name="Gasser R.B."/>
        </authorList>
    </citation>
    <scope>NUCLEOTIDE SEQUENCE [LARGE SCALE GENOMIC DNA]</scope>
</reference>
<proteinExistence type="predicted"/>
<dbReference type="RefSeq" id="XP_009162308.1">
    <property type="nucleotide sequence ID" value="XM_009164044.1"/>
</dbReference>
<gene>
    <name evidence="1" type="ORF">T265_00299</name>
</gene>
<organism evidence="1 2">
    <name type="scientific">Opisthorchis viverrini</name>
    <name type="common">Southeast Asian liver fluke</name>
    <dbReference type="NCBI Taxonomy" id="6198"/>
    <lineage>
        <taxon>Eukaryota</taxon>
        <taxon>Metazoa</taxon>
        <taxon>Spiralia</taxon>
        <taxon>Lophotrochozoa</taxon>
        <taxon>Platyhelminthes</taxon>
        <taxon>Trematoda</taxon>
        <taxon>Digenea</taxon>
        <taxon>Opisthorchiida</taxon>
        <taxon>Opisthorchiata</taxon>
        <taxon>Opisthorchiidae</taxon>
        <taxon>Opisthorchis</taxon>
    </lineage>
</organism>
<dbReference type="KEGG" id="ovi:T265_00299"/>